<dbReference type="PANTHER" id="PTHR43711:SF26">
    <property type="entry name" value="SENSOR HISTIDINE KINASE RCSC"/>
    <property type="match status" value="1"/>
</dbReference>
<dbReference type="InterPro" id="IPR036890">
    <property type="entry name" value="HATPase_C_sf"/>
</dbReference>
<dbReference type="InterPro" id="IPR003594">
    <property type="entry name" value="HATPase_dom"/>
</dbReference>
<evidence type="ECO:0000313" key="9">
    <source>
        <dbReference type="EMBL" id="MDJ1506373.1"/>
    </source>
</evidence>
<dbReference type="AlphaFoldDB" id="A0AAE3UK49"/>
<feature type="transmembrane region" description="Helical" evidence="7">
    <location>
        <begin position="17"/>
        <end position="38"/>
    </location>
</feature>
<reference evidence="9" key="1">
    <citation type="submission" date="2023-05" db="EMBL/GenBank/DDBJ databases">
        <authorList>
            <person name="Zhang X."/>
        </authorList>
    </citation>
    <scope>NUCLEOTIDE SEQUENCE</scope>
    <source>
        <strain evidence="9">BD1B2-1</strain>
    </source>
</reference>
<keyword evidence="7" id="KW-1133">Transmembrane helix</keyword>
<dbReference type="InterPro" id="IPR004358">
    <property type="entry name" value="Sig_transdc_His_kin-like_C"/>
</dbReference>
<dbReference type="PRINTS" id="PR00344">
    <property type="entry name" value="BCTRLSENSOR"/>
</dbReference>
<protein>
    <recommendedName>
        <fullName evidence="2">histidine kinase</fullName>
        <ecNumber evidence="2">2.7.13.3</ecNumber>
    </recommendedName>
</protein>
<keyword evidence="4" id="KW-0808">Transferase</keyword>
<evidence type="ECO:0000259" key="8">
    <source>
        <dbReference type="PROSITE" id="PS50109"/>
    </source>
</evidence>
<keyword evidence="3" id="KW-0597">Phosphoprotein</keyword>
<dbReference type="SUPFAM" id="SSF55874">
    <property type="entry name" value="ATPase domain of HSP90 chaperone/DNA topoisomerase II/histidine kinase"/>
    <property type="match status" value="1"/>
</dbReference>
<dbReference type="EC" id="2.7.13.3" evidence="2"/>
<keyword evidence="7" id="KW-0812">Transmembrane</keyword>
<dbReference type="InterPro" id="IPR036097">
    <property type="entry name" value="HisK_dim/P_sf"/>
</dbReference>
<evidence type="ECO:0000256" key="3">
    <source>
        <dbReference type="ARBA" id="ARBA00022553"/>
    </source>
</evidence>
<dbReference type="SMART" id="SM00388">
    <property type="entry name" value="HisKA"/>
    <property type="match status" value="1"/>
</dbReference>
<evidence type="ECO:0000256" key="7">
    <source>
        <dbReference type="SAM" id="Phobius"/>
    </source>
</evidence>
<evidence type="ECO:0000256" key="1">
    <source>
        <dbReference type="ARBA" id="ARBA00000085"/>
    </source>
</evidence>
<keyword evidence="6" id="KW-0902">Two-component regulatory system</keyword>
<organism evidence="9 10">
    <name type="scientific">Xanthocytophaga agilis</name>
    <dbReference type="NCBI Taxonomy" id="3048010"/>
    <lineage>
        <taxon>Bacteria</taxon>
        <taxon>Pseudomonadati</taxon>
        <taxon>Bacteroidota</taxon>
        <taxon>Cytophagia</taxon>
        <taxon>Cytophagales</taxon>
        <taxon>Rhodocytophagaceae</taxon>
        <taxon>Xanthocytophaga</taxon>
    </lineage>
</organism>
<dbReference type="InterPro" id="IPR005467">
    <property type="entry name" value="His_kinase_dom"/>
</dbReference>
<evidence type="ECO:0000256" key="2">
    <source>
        <dbReference type="ARBA" id="ARBA00012438"/>
    </source>
</evidence>
<keyword evidence="9" id="KW-0067">ATP-binding</keyword>
<keyword evidence="9" id="KW-0547">Nucleotide-binding</keyword>
<keyword evidence="5" id="KW-0418">Kinase</keyword>
<dbReference type="RefSeq" id="WP_314519276.1">
    <property type="nucleotide sequence ID" value="NZ_JASJOU010000022.1"/>
</dbReference>
<dbReference type="Gene3D" id="3.30.565.10">
    <property type="entry name" value="Histidine kinase-like ATPase, C-terminal domain"/>
    <property type="match status" value="1"/>
</dbReference>
<evidence type="ECO:0000313" key="10">
    <source>
        <dbReference type="Proteomes" id="UP001232063"/>
    </source>
</evidence>
<dbReference type="InterPro" id="IPR050736">
    <property type="entry name" value="Sensor_HK_Regulatory"/>
</dbReference>
<feature type="transmembrane region" description="Helical" evidence="7">
    <location>
        <begin position="198"/>
        <end position="222"/>
    </location>
</feature>
<dbReference type="SUPFAM" id="SSF47384">
    <property type="entry name" value="Homodimeric domain of signal transducing histidine kinase"/>
    <property type="match status" value="1"/>
</dbReference>
<proteinExistence type="predicted"/>
<keyword evidence="10" id="KW-1185">Reference proteome</keyword>
<evidence type="ECO:0000256" key="5">
    <source>
        <dbReference type="ARBA" id="ARBA00022777"/>
    </source>
</evidence>
<dbReference type="Proteomes" id="UP001232063">
    <property type="component" value="Unassembled WGS sequence"/>
</dbReference>
<sequence length="464" mass="53149">MQSFNSFVRFLGQRSTLFYWLTISLACSTLLLTAFIIYSYRHSKNLYYDLTWVEHTYQVINTTDRLVQHINQCEGNVRGYALTHNKEFVRNFPQLVSTIHSETDKLLKLTADNPSRQIDARLLGNLIKQRLGVFDTSMAYVTGKFHYPNAQARIAHLEKARLIMQGIYQTQERIQKNEQALLTIRHNRAKNSIDRSQIIIILSALASIWVSIQIGIIVFKYIKNHQKLNRHLKELNEQKNRFFSIIAHDLRGPVHSVRMLIDMMTNEDRPLSEKEQQTFLKASKHTVDQTAHLLDNLLEWSRAAMQHTRFEPQKVNLYEITQQVLEWSTPLADQKQIILQNDTDSSVSLYADEAMIQLIVRNLVSNAMKFTLPGGTIRIYTIQKEHNISFAIADTGIGMTPDVMNKLFHLDSKHTTLGTQGEKGSGLGLLLTQQYVQQHKGTISVDSEVGKGSVFTISLPRVAA</sequence>
<evidence type="ECO:0000256" key="4">
    <source>
        <dbReference type="ARBA" id="ARBA00022679"/>
    </source>
</evidence>
<gene>
    <name evidence="9" type="ORF">QNI22_37320</name>
</gene>
<dbReference type="CDD" id="cd00082">
    <property type="entry name" value="HisKA"/>
    <property type="match status" value="1"/>
</dbReference>
<dbReference type="GO" id="GO:0005524">
    <property type="term" value="F:ATP binding"/>
    <property type="evidence" value="ECO:0007669"/>
    <property type="project" value="UniProtKB-KW"/>
</dbReference>
<dbReference type="Pfam" id="PF00512">
    <property type="entry name" value="HisKA"/>
    <property type="match status" value="1"/>
</dbReference>
<dbReference type="SMART" id="SM00387">
    <property type="entry name" value="HATPase_c"/>
    <property type="match status" value="1"/>
</dbReference>
<accession>A0AAE3UK49</accession>
<dbReference type="PROSITE" id="PS50109">
    <property type="entry name" value="HIS_KIN"/>
    <property type="match status" value="1"/>
</dbReference>
<dbReference type="Pfam" id="PF02518">
    <property type="entry name" value="HATPase_c"/>
    <property type="match status" value="1"/>
</dbReference>
<dbReference type="InterPro" id="IPR003661">
    <property type="entry name" value="HisK_dim/P_dom"/>
</dbReference>
<dbReference type="Pfam" id="PF05227">
    <property type="entry name" value="CHASE3"/>
    <property type="match status" value="1"/>
</dbReference>
<dbReference type="PANTHER" id="PTHR43711">
    <property type="entry name" value="TWO-COMPONENT HISTIDINE KINASE"/>
    <property type="match status" value="1"/>
</dbReference>
<comment type="caution">
    <text evidence="9">The sequence shown here is derived from an EMBL/GenBank/DDBJ whole genome shotgun (WGS) entry which is preliminary data.</text>
</comment>
<keyword evidence="7" id="KW-0472">Membrane</keyword>
<dbReference type="GO" id="GO:0000155">
    <property type="term" value="F:phosphorelay sensor kinase activity"/>
    <property type="evidence" value="ECO:0007669"/>
    <property type="project" value="InterPro"/>
</dbReference>
<name>A0AAE3UK49_9BACT</name>
<comment type="catalytic activity">
    <reaction evidence="1">
        <text>ATP + protein L-histidine = ADP + protein N-phospho-L-histidine.</text>
        <dbReference type="EC" id="2.7.13.3"/>
    </reaction>
</comment>
<dbReference type="InterPro" id="IPR007891">
    <property type="entry name" value="CHASE3"/>
</dbReference>
<feature type="domain" description="Histidine kinase" evidence="8">
    <location>
        <begin position="245"/>
        <end position="463"/>
    </location>
</feature>
<dbReference type="Gene3D" id="1.10.287.130">
    <property type="match status" value="1"/>
</dbReference>
<dbReference type="EMBL" id="JASJOU010000022">
    <property type="protein sequence ID" value="MDJ1506373.1"/>
    <property type="molecule type" value="Genomic_DNA"/>
</dbReference>
<evidence type="ECO:0000256" key="6">
    <source>
        <dbReference type="ARBA" id="ARBA00023012"/>
    </source>
</evidence>